<dbReference type="EMBL" id="UINC01087469">
    <property type="protein sequence ID" value="SVC36856.1"/>
    <property type="molecule type" value="Genomic_DNA"/>
</dbReference>
<sequence>MNITHGLLPGQVLQRNAQNKGHVLITGTAKNGALEYRVLKDGKAVGKFTWTRAGAVEKKRFMLAIGGLPCGGPYQVELRV</sequence>
<feature type="non-terminal residue" evidence="1">
    <location>
        <position position="80"/>
    </location>
</feature>
<name>A0A382LJU0_9ZZZZ</name>
<feature type="non-terminal residue" evidence="1">
    <location>
        <position position="1"/>
    </location>
</feature>
<proteinExistence type="predicted"/>
<dbReference type="AlphaFoldDB" id="A0A382LJU0"/>
<organism evidence="1">
    <name type="scientific">marine metagenome</name>
    <dbReference type="NCBI Taxonomy" id="408172"/>
    <lineage>
        <taxon>unclassified sequences</taxon>
        <taxon>metagenomes</taxon>
        <taxon>ecological metagenomes</taxon>
    </lineage>
</organism>
<evidence type="ECO:0000313" key="1">
    <source>
        <dbReference type="EMBL" id="SVC36856.1"/>
    </source>
</evidence>
<gene>
    <name evidence="1" type="ORF">METZ01_LOCUS289710</name>
</gene>
<reference evidence="1" key="1">
    <citation type="submission" date="2018-05" db="EMBL/GenBank/DDBJ databases">
        <authorList>
            <person name="Lanie J.A."/>
            <person name="Ng W.-L."/>
            <person name="Kazmierczak K.M."/>
            <person name="Andrzejewski T.M."/>
            <person name="Davidsen T.M."/>
            <person name="Wayne K.J."/>
            <person name="Tettelin H."/>
            <person name="Glass J.I."/>
            <person name="Rusch D."/>
            <person name="Podicherti R."/>
            <person name="Tsui H.-C.T."/>
            <person name="Winkler M.E."/>
        </authorList>
    </citation>
    <scope>NUCLEOTIDE SEQUENCE</scope>
</reference>
<protein>
    <submittedName>
        <fullName evidence="1">Uncharacterized protein</fullName>
    </submittedName>
</protein>
<accession>A0A382LJU0</accession>